<evidence type="ECO:0000256" key="1">
    <source>
        <dbReference type="SAM" id="MobiDB-lite"/>
    </source>
</evidence>
<proteinExistence type="predicted"/>
<feature type="compositionally biased region" description="Low complexity" evidence="1">
    <location>
        <begin position="349"/>
        <end position="366"/>
    </location>
</feature>
<reference evidence="2" key="1">
    <citation type="submission" date="2014-11" db="EMBL/GenBank/DDBJ databases">
        <authorList>
            <person name="Otto D Thomas"/>
            <person name="Naeem Raeece"/>
        </authorList>
    </citation>
    <scope>NUCLEOTIDE SEQUENCE</scope>
</reference>
<gene>
    <name evidence="2" type="ORF">Cvel_23672</name>
</gene>
<feature type="compositionally biased region" description="Acidic residues" evidence="1">
    <location>
        <begin position="27"/>
        <end position="37"/>
    </location>
</feature>
<feature type="compositionally biased region" description="Gly residues" evidence="1">
    <location>
        <begin position="491"/>
        <end position="501"/>
    </location>
</feature>
<sequence>MQHNASAFNLEDDEEGKKGEEAVGEGVGDDDEAELVPDDLGLPEVDPARVNYPLFRREVWAAVDRAFRIEDVESDIKDTITVKYDAFYKRRGAFATNLSLIATEWRNLEAQAVQFGVKILKKKKAEYLMNVVLLELQTILRITLKHEQHDPKAILHEIKELASAAGNSLDLGRSGLGCLVAFIVKLNIVDMDVAMATVEEVDTEVLPVGIVLAVLVSSRPAAALEEEDKQGEAEVDSEVVVVESKYKPLGDDGVPRGKAREAYYQELRAKIFKSCIPLLRERSEQKQATSKNQIKLRKGDLSGEDFVRMFREVIVADDEVDDEKTGLLYGWQNFNKQVKSLAEEQNASSPLAVPAQAPAAAAVPSQEGIPPLQQPQQKQSKKKRQCADGWKLRPEFYSKVKVNEELKRFPKLHLVTNEVITAFFCMWNIIFDPENDLSVVVDEGFKRTFLTACLDRRTLFKGFRGEQAKYDADVLKKKEAAKKRRKEALAQGGGQGGGPGLALGSAGVPKGSPALSALSSLSAGLVVPQQSPALSALSAGGFIPDQS</sequence>
<protein>
    <submittedName>
        <fullName evidence="2">Uncharacterized protein</fullName>
    </submittedName>
</protein>
<dbReference type="AlphaFoldDB" id="A0A0G4GWQ5"/>
<feature type="region of interest" description="Disordered" evidence="1">
    <location>
        <begin position="1"/>
        <end position="38"/>
    </location>
</feature>
<name>A0A0G4GWQ5_9ALVE</name>
<feature type="region of interest" description="Disordered" evidence="1">
    <location>
        <begin position="349"/>
        <end position="385"/>
    </location>
</feature>
<feature type="region of interest" description="Disordered" evidence="1">
    <location>
        <begin position="485"/>
        <end position="505"/>
    </location>
</feature>
<organism evidence="2">
    <name type="scientific">Chromera velia CCMP2878</name>
    <dbReference type="NCBI Taxonomy" id="1169474"/>
    <lineage>
        <taxon>Eukaryota</taxon>
        <taxon>Sar</taxon>
        <taxon>Alveolata</taxon>
        <taxon>Colpodellida</taxon>
        <taxon>Chromeraceae</taxon>
        <taxon>Chromera</taxon>
    </lineage>
</organism>
<dbReference type="VEuPathDB" id="CryptoDB:Cvel_23672"/>
<accession>A0A0G4GWQ5</accession>
<dbReference type="EMBL" id="CDMZ01001620">
    <property type="protein sequence ID" value="CEM35259.1"/>
    <property type="molecule type" value="Genomic_DNA"/>
</dbReference>
<evidence type="ECO:0000313" key="2">
    <source>
        <dbReference type="EMBL" id="CEM35259.1"/>
    </source>
</evidence>